<dbReference type="PANTHER" id="PTHR35936">
    <property type="entry name" value="MEMBRANE-BOUND LYTIC MUREIN TRANSGLYCOSYLASE F"/>
    <property type="match status" value="1"/>
</dbReference>
<keyword evidence="5" id="KW-1185">Reference proteome</keyword>
<protein>
    <submittedName>
        <fullName evidence="4">Transporter substrate-binding domain-containing protein</fullName>
    </submittedName>
</protein>
<dbReference type="SUPFAM" id="SSF53850">
    <property type="entry name" value="Periplasmic binding protein-like II"/>
    <property type="match status" value="1"/>
</dbReference>
<dbReference type="Pfam" id="PF00497">
    <property type="entry name" value="SBP_bac_3"/>
    <property type="match status" value="1"/>
</dbReference>
<dbReference type="SMART" id="SM00062">
    <property type="entry name" value="PBPb"/>
    <property type="match status" value="1"/>
</dbReference>
<keyword evidence="1 2" id="KW-0732">Signal</keyword>
<evidence type="ECO:0000256" key="2">
    <source>
        <dbReference type="SAM" id="SignalP"/>
    </source>
</evidence>
<gene>
    <name evidence="4" type="ORF">L2A60_06110</name>
</gene>
<sequence>MKFFLRILTFLAFAIPLAGTMHVAKAAQAETVKVGIAAEPYPPFSELDAAGHWTGWEIDIMHAVCKAADLKCRIVPLAWSGIIPALQAGKIDMIFNSMSITPAREKEIAFSHKYYNTPVMVAGAKNLNFKATPQGLKGRILGVQVSTVSETYAKKHFPGAHLKIYQTQDEANQDLVDGRIDATMADAIALQTFLKTPQGKACCDSKGDVAPDPAILGSGVGAGLRKSDVKLRHKINAAIAKIRADGTYQKITKKYFNFNIYGK</sequence>
<dbReference type="Proteomes" id="UP001521209">
    <property type="component" value="Unassembled WGS sequence"/>
</dbReference>
<feature type="domain" description="Solute-binding protein family 3/N-terminal" evidence="3">
    <location>
        <begin position="31"/>
        <end position="259"/>
    </location>
</feature>
<organism evidence="4 5">
    <name type="scientific">Acidiphilium iwatense</name>
    <dbReference type="NCBI Taxonomy" id="768198"/>
    <lineage>
        <taxon>Bacteria</taxon>
        <taxon>Pseudomonadati</taxon>
        <taxon>Pseudomonadota</taxon>
        <taxon>Alphaproteobacteria</taxon>
        <taxon>Acetobacterales</taxon>
        <taxon>Acidocellaceae</taxon>
        <taxon>Acidiphilium</taxon>
    </lineage>
</organism>
<evidence type="ECO:0000256" key="1">
    <source>
        <dbReference type="ARBA" id="ARBA00022729"/>
    </source>
</evidence>
<accession>A0ABS9DWS3</accession>
<feature type="chain" id="PRO_5046466443" evidence="2">
    <location>
        <begin position="27"/>
        <end position="263"/>
    </location>
</feature>
<proteinExistence type="predicted"/>
<reference evidence="4 5" key="1">
    <citation type="submission" date="2022-01" db="EMBL/GenBank/DDBJ databases">
        <authorList>
            <person name="Won M."/>
            <person name="Kim S.-J."/>
            <person name="Kwon S.-W."/>
        </authorList>
    </citation>
    <scope>NUCLEOTIDE SEQUENCE [LARGE SCALE GENOMIC DNA]</scope>
    <source>
        <strain evidence="4 5">KCTC 23505</strain>
    </source>
</reference>
<feature type="signal peptide" evidence="2">
    <location>
        <begin position="1"/>
        <end position="26"/>
    </location>
</feature>
<dbReference type="EMBL" id="JAKGBZ010000008">
    <property type="protein sequence ID" value="MCF3946255.1"/>
    <property type="molecule type" value="Genomic_DNA"/>
</dbReference>
<evidence type="ECO:0000313" key="4">
    <source>
        <dbReference type="EMBL" id="MCF3946255.1"/>
    </source>
</evidence>
<dbReference type="RefSeq" id="WP_235703488.1">
    <property type="nucleotide sequence ID" value="NZ_JAKGBZ010000008.1"/>
</dbReference>
<dbReference type="InterPro" id="IPR001638">
    <property type="entry name" value="Solute-binding_3/MltF_N"/>
</dbReference>
<dbReference type="PANTHER" id="PTHR35936:SF17">
    <property type="entry name" value="ARGININE-BINDING EXTRACELLULAR PROTEIN ARTP"/>
    <property type="match status" value="1"/>
</dbReference>
<comment type="caution">
    <text evidence="4">The sequence shown here is derived from an EMBL/GenBank/DDBJ whole genome shotgun (WGS) entry which is preliminary data.</text>
</comment>
<name>A0ABS9DWS3_9PROT</name>
<evidence type="ECO:0000313" key="5">
    <source>
        <dbReference type="Proteomes" id="UP001521209"/>
    </source>
</evidence>
<evidence type="ECO:0000259" key="3">
    <source>
        <dbReference type="SMART" id="SM00062"/>
    </source>
</evidence>
<dbReference type="Gene3D" id="3.40.190.10">
    <property type="entry name" value="Periplasmic binding protein-like II"/>
    <property type="match status" value="2"/>
</dbReference>